<dbReference type="OrthoDB" id="2083459at2"/>
<keyword evidence="1" id="KW-1133">Transmembrane helix</keyword>
<protein>
    <submittedName>
        <fullName evidence="2">Uncharacterized protein</fullName>
    </submittedName>
</protein>
<keyword evidence="3" id="KW-1185">Reference proteome</keyword>
<name>A0A6I0EZM4_9FIRM</name>
<evidence type="ECO:0000313" key="2">
    <source>
        <dbReference type="EMBL" id="KAB2954126.1"/>
    </source>
</evidence>
<organism evidence="2 3">
    <name type="scientific">Heliorestis acidaminivorans</name>
    <dbReference type="NCBI Taxonomy" id="553427"/>
    <lineage>
        <taxon>Bacteria</taxon>
        <taxon>Bacillati</taxon>
        <taxon>Bacillota</taxon>
        <taxon>Clostridia</taxon>
        <taxon>Eubacteriales</taxon>
        <taxon>Heliobacteriaceae</taxon>
        <taxon>Heliorestis</taxon>
    </lineage>
</organism>
<dbReference type="Proteomes" id="UP000468766">
    <property type="component" value="Unassembled WGS sequence"/>
</dbReference>
<dbReference type="EMBL" id="WBXO01000001">
    <property type="protein sequence ID" value="KAB2954126.1"/>
    <property type="molecule type" value="Genomic_DNA"/>
</dbReference>
<keyword evidence="1" id="KW-0472">Membrane</keyword>
<proteinExistence type="predicted"/>
<dbReference type="AlphaFoldDB" id="A0A6I0EZM4"/>
<sequence length="73" mass="8824">MNTVITLVLFFAIYYLLGALFWYWMRANKDVDRKWKDLSTQYKGLLFVGWPIISISTFFFKMKEAFNKKPSRK</sequence>
<accession>A0A6I0EZM4</accession>
<comment type="caution">
    <text evidence="2">The sequence shown here is derived from an EMBL/GenBank/DDBJ whole genome shotgun (WGS) entry which is preliminary data.</text>
</comment>
<evidence type="ECO:0000313" key="3">
    <source>
        <dbReference type="Proteomes" id="UP000468766"/>
    </source>
</evidence>
<feature type="transmembrane region" description="Helical" evidence="1">
    <location>
        <begin position="7"/>
        <end position="25"/>
    </location>
</feature>
<gene>
    <name evidence="2" type="ORF">F9B85_00010</name>
</gene>
<reference evidence="2 3" key="1">
    <citation type="submission" date="2019-10" db="EMBL/GenBank/DDBJ databases">
        <title>Whole-genome sequence of the extremophile Heliorestis acidaminivorans DSM 24790.</title>
        <authorList>
            <person name="Kyndt J.A."/>
            <person name="Meyer T.E."/>
        </authorList>
    </citation>
    <scope>NUCLEOTIDE SEQUENCE [LARGE SCALE GENOMIC DNA]</scope>
    <source>
        <strain evidence="2 3">DSM 24790</strain>
    </source>
</reference>
<evidence type="ECO:0000256" key="1">
    <source>
        <dbReference type="SAM" id="Phobius"/>
    </source>
</evidence>
<feature type="transmembrane region" description="Helical" evidence="1">
    <location>
        <begin position="45"/>
        <end position="62"/>
    </location>
</feature>
<keyword evidence="1" id="KW-0812">Transmembrane</keyword>
<dbReference type="RefSeq" id="WP_151617572.1">
    <property type="nucleotide sequence ID" value="NZ_WBXO01000001.1"/>
</dbReference>